<proteinExistence type="predicted"/>
<sequence>MSAGERFFYYEPADFTACAEHMARDLERWFPETAESCQGWDYNYTGPDIDRLIPALTESGELLPGHITRLGFAGACESLH</sequence>
<keyword evidence="2" id="KW-1185">Reference proteome</keyword>
<name>A0A373A2Q4_9ACTN</name>
<dbReference type="EMBL" id="QVIG01000001">
    <property type="protein sequence ID" value="RGD62438.1"/>
    <property type="molecule type" value="Genomic_DNA"/>
</dbReference>
<evidence type="ECO:0000313" key="2">
    <source>
        <dbReference type="Proteomes" id="UP000263377"/>
    </source>
</evidence>
<reference evidence="1 2" key="1">
    <citation type="submission" date="2018-08" db="EMBL/GenBank/DDBJ databases">
        <title>Diversity &amp; Physiological Properties of Lignin-Decomposing Actinobacteria from Soil.</title>
        <authorList>
            <person name="Roh S.G."/>
            <person name="Kim S.B."/>
        </authorList>
    </citation>
    <scope>NUCLEOTIDE SEQUENCE [LARGE SCALE GENOMIC DNA]</scope>
    <source>
        <strain evidence="1 2">MMS17-GH009</strain>
    </source>
</reference>
<comment type="caution">
    <text evidence="1">The sequence shown here is derived from an EMBL/GenBank/DDBJ whole genome shotgun (WGS) entry which is preliminary data.</text>
</comment>
<gene>
    <name evidence="1" type="ORF">DR950_35990</name>
</gene>
<dbReference type="Proteomes" id="UP000263377">
    <property type="component" value="Unassembled WGS sequence"/>
</dbReference>
<dbReference type="AlphaFoldDB" id="A0A373A2Q4"/>
<organism evidence="1 2">
    <name type="scientific">Kitasatospora xanthocidica</name>
    <dbReference type="NCBI Taxonomy" id="83382"/>
    <lineage>
        <taxon>Bacteria</taxon>
        <taxon>Bacillati</taxon>
        <taxon>Actinomycetota</taxon>
        <taxon>Actinomycetes</taxon>
        <taxon>Kitasatosporales</taxon>
        <taxon>Streptomycetaceae</taxon>
        <taxon>Kitasatospora</taxon>
    </lineage>
</organism>
<evidence type="ECO:0000313" key="1">
    <source>
        <dbReference type="EMBL" id="RGD62438.1"/>
    </source>
</evidence>
<accession>A0A373A2Q4</accession>
<protein>
    <submittedName>
        <fullName evidence="1">Uncharacterized protein</fullName>
    </submittedName>
</protein>
<dbReference type="RefSeq" id="WP_117490885.1">
    <property type="nucleotide sequence ID" value="NZ_QVIG01000001.1"/>
</dbReference>